<dbReference type="NCBIfam" id="TIGR02076">
    <property type="entry name" value="pyrH_arch"/>
    <property type="match status" value="1"/>
</dbReference>
<dbReference type="Pfam" id="PF00696">
    <property type="entry name" value="AA_kinase"/>
    <property type="match status" value="1"/>
</dbReference>
<gene>
    <name evidence="12" type="ORF">COT91_02820</name>
</gene>
<keyword evidence="8" id="KW-0067">ATP-binding</keyword>
<feature type="domain" description="Aspartate/glutamate/uridylate kinase" evidence="11">
    <location>
        <begin position="35"/>
        <end position="234"/>
    </location>
</feature>
<comment type="caution">
    <text evidence="12">The sequence shown here is derived from an EMBL/GenBank/DDBJ whole genome shotgun (WGS) entry which is preliminary data.</text>
</comment>
<dbReference type="SUPFAM" id="SSF53633">
    <property type="entry name" value="Carbamate kinase-like"/>
    <property type="match status" value="1"/>
</dbReference>
<sequence length="257" mass="28889">MFIRPSSPASSFYERASRTLSREGSGEKLRILMKKIVVISLGGSLVVPGDIDVLFLKKFKAFIYKNLKKWRFIIVVGGGRTNSRYNKAAKSFGVKDPDSFDWIGIYTTWLNAQLVRTLFLDNAESYILANPYKKIKFTKPILLAGGHVPGSSTDLSAAVLAKTHKAHELINLSDIKYVYDKDPSKYRSAKPLKKLSWKDYRKIIGSKWTPRLNSPFDPTAAKYCQKNKLKVVVAAGRDSKNLQNILNGKKLKGTVIE</sequence>
<proteinExistence type="inferred from homology"/>
<dbReference type="InterPro" id="IPR011818">
    <property type="entry name" value="Uridylate_kinase_arch/spir"/>
</dbReference>
<keyword evidence="6" id="KW-0547">Nucleotide-binding</keyword>
<dbReference type="InterPro" id="IPR001048">
    <property type="entry name" value="Asp/Glu/Uridylate_kinase"/>
</dbReference>
<keyword evidence="9" id="KW-0665">Pyrimidine biosynthesis</keyword>
<keyword evidence="4" id="KW-0963">Cytoplasm</keyword>
<evidence type="ECO:0000256" key="5">
    <source>
        <dbReference type="ARBA" id="ARBA00022679"/>
    </source>
</evidence>
<evidence type="ECO:0000313" key="13">
    <source>
        <dbReference type="Proteomes" id="UP000230557"/>
    </source>
</evidence>
<evidence type="ECO:0000259" key="11">
    <source>
        <dbReference type="Pfam" id="PF00696"/>
    </source>
</evidence>
<dbReference type="EMBL" id="PFAJ01000041">
    <property type="protein sequence ID" value="PIR97173.1"/>
    <property type="molecule type" value="Genomic_DNA"/>
</dbReference>
<comment type="similarity">
    <text evidence="2">Belongs to the UMP kinase family.</text>
</comment>
<comment type="pathway">
    <text evidence="1">Pyrimidine metabolism; CTP biosynthesis via de novo pathway; UDP from UMP (UMPK route): step 1/1.</text>
</comment>
<evidence type="ECO:0000313" key="12">
    <source>
        <dbReference type="EMBL" id="PIR97173.1"/>
    </source>
</evidence>
<dbReference type="EC" id="2.7.4.22" evidence="3"/>
<dbReference type="AlphaFoldDB" id="A0A2H0VDL9"/>
<evidence type="ECO:0000256" key="2">
    <source>
        <dbReference type="ARBA" id="ARBA00007614"/>
    </source>
</evidence>
<keyword evidence="7 12" id="KW-0418">Kinase</keyword>
<dbReference type="GO" id="GO:0033862">
    <property type="term" value="F:UMP kinase activity"/>
    <property type="evidence" value="ECO:0007669"/>
    <property type="project" value="UniProtKB-EC"/>
</dbReference>
<evidence type="ECO:0000256" key="3">
    <source>
        <dbReference type="ARBA" id="ARBA00012899"/>
    </source>
</evidence>
<dbReference type="GO" id="GO:0005524">
    <property type="term" value="F:ATP binding"/>
    <property type="evidence" value="ECO:0007669"/>
    <property type="project" value="UniProtKB-KW"/>
</dbReference>
<organism evidence="12 13">
    <name type="scientific">Candidatus Doudnabacteria bacterium CG10_big_fil_rev_8_21_14_0_10_41_10</name>
    <dbReference type="NCBI Taxonomy" id="1974551"/>
    <lineage>
        <taxon>Bacteria</taxon>
        <taxon>Candidatus Doudnaibacteriota</taxon>
    </lineage>
</organism>
<dbReference type="PANTHER" id="PTHR42833:SF4">
    <property type="entry name" value="URIDYLATE KINASE PUMPKIN, CHLOROPLASTIC"/>
    <property type="match status" value="1"/>
</dbReference>
<evidence type="ECO:0000256" key="7">
    <source>
        <dbReference type="ARBA" id="ARBA00022777"/>
    </source>
</evidence>
<name>A0A2H0VDL9_9BACT</name>
<evidence type="ECO:0000256" key="10">
    <source>
        <dbReference type="ARBA" id="ARBA00032092"/>
    </source>
</evidence>
<evidence type="ECO:0000256" key="8">
    <source>
        <dbReference type="ARBA" id="ARBA00022840"/>
    </source>
</evidence>
<evidence type="ECO:0000256" key="4">
    <source>
        <dbReference type="ARBA" id="ARBA00022490"/>
    </source>
</evidence>
<dbReference type="Gene3D" id="3.40.1160.10">
    <property type="entry name" value="Acetylglutamate kinase-like"/>
    <property type="match status" value="1"/>
</dbReference>
<dbReference type="Proteomes" id="UP000230557">
    <property type="component" value="Unassembled WGS sequence"/>
</dbReference>
<keyword evidence="5" id="KW-0808">Transferase</keyword>
<protein>
    <recommendedName>
        <fullName evidence="3">UMP kinase</fullName>
        <ecNumber evidence="3">2.7.4.22</ecNumber>
    </recommendedName>
    <alternativeName>
        <fullName evidence="10">Uridine monophosphate kinase</fullName>
    </alternativeName>
</protein>
<evidence type="ECO:0000256" key="1">
    <source>
        <dbReference type="ARBA" id="ARBA00004791"/>
    </source>
</evidence>
<evidence type="ECO:0000256" key="9">
    <source>
        <dbReference type="ARBA" id="ARBA00022975"/>
    </source>
</evidence>
<dbReference type="PANTHER" id="PTHR42833">
    <property type="entry name" value="URIDYLATE KINASE"/>
    <property type="match status" value="1"/>
</dbReference>
<dbReference type="InterPro" id="IPR036393">
    <property type="entry name" value="AceGlu_kinase-like_sf"/>
</dbReference>
<dbReference type="GO" id="GO:0006225">
    <property type="term" value="P:UDP biosynthetic process"/>
    <property type="evidence" value="ECO:0007669"/>
    <property type="project" value="TreeGrafter"/>
</dbReference>
<accession>A0A2H0VDL9</accession>
<evidence type="ECO:0000256" key="6">
    <source>
        <dbReference type="ARBA" id="ARBA00022741"/>
    </source>
</evidence>
<reference evidence="13" key="1">
    <citation type="submission" date="2017-09" db="EMBL/GenBank/DDBJ databases">
        <title>Depth-based differentiation of microbial function through sediment-hosted aquifers and enrichment of novel symbionts in the deep terrestrial subsurface.</title>
        <authorList>
            <person name="Probst A.J."/>
            <person name="Ladd B."/>
            <person name="Jarett J.K."/>
            <person name="Geller-Mcgrath D.E."/>
            <person name="Sieber C.M.K."/>
            <person name="Emerson J.B."/>
            <person name="Anantharaman K."/>
            <person name="Thomas B.C."/>
            <person name="Malmstrom R."/>
            <person name="Stieglmeier M."/>
            <person name="Klingl A."/>
            <person name="Woyke T."/>
            <person name="Ryan C.M."/>
            <person name="Banfield J.F."/>
        </authorList>
    </citation>
    <scope>NUCLEOTIDE SEQUENCE [LARGE SCALE GENOMIC DNA]</scope>
</reference>